<evidence type="ECO:0000256" key="6">
    <source>
        <dbReference type="ARBA" id="ARBA00022917"/>
    </source>
</evidence>
<dbReference type="FunFam" id="3.30.479.20:FF:000001">
    <property type="entry name" value="Elongation factor Ts"/>
    <property type="match status" value="1"/>
</dbReference>
<comment type="subcellular location">
    <subcellularLocation>
        <location evidence="1 7 9">Cytoplasm</location>
    </subcellularLocation>
</comment>
<dbReference type="InterPro" id="IPR001816">
    <property type="entry name" value="Transl_elong_EFTs/EF1B"/>
</dbReference>
<feature type="region of interest" description="Involved in Mg(2+) ion dislocation from EF-Tu" evidence="7">
    <location>
        <begin position="96"/>
        <end position="99"/>
    </location>
</feature>
<evidence type="ECO:0000256" key="1">
    <source>
        <dbReference type="ARBA" id="ARBA00004496"/>
    </source>
</evidence>
<dbReference type="CDD" id="cd14275">
    <property type="entry name" value="UBA_EF-Ts"/>
    <property type="match status" value="1"/>
</dbReference>
<dbReference type="PROSITE" id="PS01126">
    <property type="entry name" value="EF_TS_1"/>
    <property type="match status" value="1"/>
</dbReference>
<evidence type="ECO:0000256" key="5">
    <source>
        <dbReference type="ARBA" id="ARBA00022768"/>
    </source>
</evidence>
<evidence type="ECO:0000256" key="4">
    <source>
        <dbReference type="ARBA" id="ARBA00022490"/>
    </source>
</evidence>
<dbReference type="FunFam" id="1.10.286.20:FF:000001">
    <property type="entry name" value="Elongation factor Ts"/>
    <property type="match status" value="1"/>
</dbReference>
<evidence type="ECO:0000256" key="9">
    <source>
        <dbReference type="RuleBase" id="RU000643"/>
    </source>
</evidence>
<dbReference type="PROSITE" id="PS01127">
    <property type="entry name" value="EF_TS_2"/>
    <property type="match status" value="1"/>
</dbReference>
<evidence type="ECO:0000256" key="8">
    <source>
        <dbReference type="RuleBase" id="RU000642"/>
    </source>
</evidence>
<dbReference type="NCBIfam" id="TIGR00116">
    <property type="entry name" value="tsf"/>
    <property type="match status" value="1"/>
</dbReference>
<dbReference type="InterPro" id="IPR014039">
    <property type="entry name" value="Transl_elong_EFTs/EF1B_dimer"/>
</dbReference>
<comment type="caution">
    <text evidence="11">The sequence shown here is derived from an EMBL/GenBank/DDBJ whole genome shotgun (WGS) entry which is preliminary data.</text>
</comment>
<feature type="domain" description="Translation elongation factor EFTs/EF1B dimerisation" evidence="10">
    <location>
        <begin position="87"/>
        <end position="285"/>
    </location>
</feature>
<evidence type="ECO:0000256" key="2">
    <source>
        <dbReference type="ARBA" id="ARBA00005532"/>
    </source>
</evidence>
<dbReference type="PANTHER" id="PTHR11741:SF0">
    <property type="entry name" value="ELONGATION FACTOR TS, MITOCHONDRIAL"/>
    <property type="match status" value="1"/>
</dbReference>
<evidence type="ECO:0000313" key="12">
    <source>
        <dbReference type="Proteomes" id="UP001157439"/>
    </source>
</evidence>
<name>A0AA37TNJ4_9GAMM</name>
<dbReference type="EMBL" id="BSPO01000002">
    <property type="protein sequence ID" value="GLS82725.1"/>
    <property type="molecule type" value="Genomic_DNA"/>
</dbReference>
<dbReference type="InterPro" id="IPR036402">
    <property type="entry name" value="EF-Ts_dimer_sf"/>
</dbReference>
<evidence type="ECO:0000256" key="3">
    <source>
        <dbReference type="ARBA" id="ARBA00016956"/>
    </source>
</evidence>
<gene>
    <name evidence="7 11" type="primary">tsf</name>
    <name evidence="11" type="ORF">GCM10007894_07020</name>
</gene>
<organism evidence="11 12">
    <name type="scientific">Paraferrimonas haliotis</name>
    <dbReference type="NCBI Taxonomy" id="2013866"/>
    <lineage>
        <taxon>Bacteria</taxon>
        <taxon>Pseudomonadati</taxon>
        <taxon>Pseudomonadota</taxon>
        <taxon>Gammaproteobacteria</taxon>
        <taxon>Alteromonadales</taxon>
        <taxon>Ferrimonadaceae</taxon>
        <taxon>Paraferrimonas</taxon>
    </lineage>
</organism>
<comment type="similarity">
    <text evidence="2 7 8">Belongs to the EF-Ts family.</text>
</comment>
<sequence>MAPVLYIFKVEVTEDLTMAITAALVKELRERTGAGMMDCKKALVETNGDIELAIENMRKSGQAKAAKKAGRIAAEGVILAKVSDGVAALVEVNCETDFVARDESFLAFANKVAEAALAGKITEVEALNAALIDGLSVEETRANLVAKIGENMSVRRSVIVEGENLGTYIHGGRIGVVANLTGGDAELAKDIAMHVAASQPQFVKPEDVPADVVEKEKAIQIDIAMQSGKPAEIAEKMVVGRMAKFTGEISLTGQPFVKDPSMKVGKLLSQANADVVNFVRLEVGEGIEKKEEDFAAEVAAQIEASKKG</sequence>
<dbReference type="Gene3D" id="3.30.479.20">
    <property type="entry name" value="Elongation factor Ts, dimerisation domain"/>
    <property type="match status" value="2"/>
</dbReference>
<dbReference type="Pfam" id="PF00889">
    <property type="entry name" value="EF_TS"/>
    <property type="match status" value="1"/>
</dbReference>
<evidence type="ECO:0000259" key="10">
    <source>
        <dbReference type="Pfam" id="PF00889"/>
    </source>
</evidence>
<dbReference type="Gene3D" id="1.10.8.10">
    <property type="entry name" value="DNA helicase RuvA subunit, C-terminal domain"/>
    <property type="match status" value="1"/>
</dbReference>
<dbReference type="GO" id="GO:0005737">
    <property type="term" value="C:cytoplasm"/>
    <property type="evidence" value="ECO:0007669"/>
    <property type="project" value="UniProtKB-SubCell"/>
</dbReference>
<dbReference type="PANTHER" id="PTHR11741">
    <property type="entry name" value="ELONGATION FACTOR TS"/>
    <property type="match status" value="1"/>
</dbReference>
<evidence type="ECO:0000256" key="7">
    <source>
        <dbReference type="HAMAP-Rule" id="MF_00050"/>
    </source>
</evidence>
<accession>A0AA37TNJ4</accession>
<keyword evidence="12" id="KW-1185">Reference proteome</keyword>
<dbReference type="GO" id="GO:0003746">
    <property type="term" value="F:translation elongation factor activity"/>
    <property type="evidence" value="ECO:0007669"/>
    <property type="project" value="UniProtKB-UniRule"/>
</dbReference>
<evidence type="ECO:0000313" key="11">
    <source>
        <dbReference type="EMBL" id="GLS82725.1"/>
    </source>
</evidence>
<dbReference type="Gene3D" id="1.10.286.20">
    <property type="match status" value="1"/>
</dbReference>
<dbReference type="SUPFAM" id="SSF54713">
    <property type="entry name" value="Elongation factor Ts (EF-Ts), dimerisation domain"/>
    <property type="match status" value="2"/>
</dbReference>
<dbReference type="InterPro" id="IPR009060">
    <property type="entry name" value="UBA-like_sf"/>
</dbReference>
<protein>
    <recommendedName>
        <fullName evidence="3 7">Elongation factor Ts</fullName>
        <shortName evidence="7">EF-Ts</shortName>
    </recommendedName>
</protein>
<comment type="function">
    <text evidence="7 8">Associates with the EF-Tu.GDP complex and induces the exchange of GDP to GTP. It remains bound to the aminoacyl-tRNA.EF-Tu.GTP complex up to the GTP hydrolysis stage on the ribosome.</text>
</comment>
<dbReference type="FunFam" id="1.10.8.10:FF:000001">
    <property type="entry name" value="Elongation factor Ts"/>
    <property type="match status" value="1"/>
</dbReference>
<dbReference type="Proteomes" id="UP001157439">
    <property type="component" value="Unassembled WGS sequence"/>
</dbReference>
<dbReference type="AlphaFoldDB" id="A0AA37TNJ4"/>
<dbReference type="SUPFAM" id="SSF46934">
    <property type="entry name" value="UBA-like"/>
    <property type="match status" value="1"/>
</dbReference>
<reference evidence="11 12" key="1">
    <citation type="journal article" date="2014" name="Int. J. Syst. Evol. Microbiol.">
        <title>Complete genome sequence of Corynebacterium casei LMG S-19264T (=DSM 44701T), isolated from a smear-ripened cheese.</title>
        <authorList>
            <consortium name="US DOE Joint Genome Institute (JGI-PGF)"/>
            <person name="Walter F."/>
            <person name="Albersmeier A."/>
            <person name="Kalinowski J."/>
            <person name="Ruckert C."/>
        </authorList>
    </citation>
    <scope>NUCLEOTIDE SEQUENCE [LARGE SCALE GENOMIC DNA]</scope>
    <source>
        <strain evidence="11 12">NBRC 112785</strain>
    </source>
</reference>
<proteinExistence type="inferred from homology"/>
<keyword evidence="5 7" id="KW-0251">Elongation factor</keyword>
<keyword evidence="6 7" id="KW-0648">Protein biosynthesis</keyword>
<dbReference type="InterPro" id="IPR018101">
    <property type="entry name" value="Transl_elong_Ts_CS"/>
</dbReference>
<keyword evidence="4 7" id="KW-0963">Cytoplasm</keyword>
<dbReference type="HAMAP" id="MF_00050">
    <property type="entry name" value="EF_Ts"/>
    <property type="match status" value="1"/>
</dbReference>